<dbReference type="Gene3D" id="3.40.630.190">
    <property type="entry name" value="LCP protein"/>
    <property type="match status" value="1"/>
</dbReference>
<evidence type="ECO:0000259" key="3">
    <source>
        <dbReference type="Pfam" id="PF03816"/>
    </source>
</evidence>
<evidence type="ECO:0000259" key="4">
    <source>
        <dbReference type="Pfam" id="PF13399"/>
    </source>
</evidence>
<dbReference type="RefSeq" id="WP_172596106.1">
    <property type="nucleotide sequence ID" value="NZ_LR130778.1"/>
</dbReference>
<dbReference type="InterPro" id="IPR004474">
    <property type="entry name" value="LytR_CpsA_psr"/>
</dbReference>
<dbReference type="Pfam" id="PF03816">
    <property type="entry name" value="LytR_cpsA_psr"/>
    <property type="match status" value="1"/>
</dbReference>
<dbReference type="InterPro" id="IPR050922">
    <property type="entry name" value="LytR/CpsA/Psr_CW_biosynth"/>
</dbReference>
<dbReference type="AlphaFoldDB" id="A0A3P7PUN2"/>
<keyword evidence="6" id="KW-1185">Reference proteome</keyword>
<dbReference type="InterPro" id="IPR027381">
    <property type="entry name" value="LytR/CpsA/Psr_C"/>
</dbReference>
<name>A0A3P7PUN2_9FIRM</name>
<evidence type="ECO:0000256" key="2">
    <source>
        <dbReference type="SAM" id="Phobius"/>
    </source>
</evidence>
<keyword evidence="2" id="KW-0472">Membrane</keyword>
<sequence>MVSKKKQKKQLVNKFIQIFLSTFALLMAVVGIGTVIYIVVMGNSIGGMLDLSKYNLTEYGAANAADPDGEDIFGDKKLTTFAVFGVDEDSYRTDVTMVVFFHHESGKVDILSVPRDTKVKIPDDMYSTIKERRSDVNQVVKINAIPAYVTEDRNEASVEVLESNLGIPIDYYVNVKLDVFRYIVDTIGEIKINIPVDMKYSDPLQDLNINLKKGEQYINGAQAEQLVRFRSGYASGDVGRVEMQQLFMKAFVEQLLNTKNRLNMVNVVGAVLVKVDTNFENAVDYLIFLDRIKPENFVMHMLPRDPDDKGGSYYIYDYDATKELLDKIINEPFLASENIEEAVIDVSPEEIIDIKSLTISVQNGTNIMGLAGKTRDKLKEQGYDPIEAIDYENKPVEKTKIYVPIPEAYEELKAQFKDSEMVIQPELMDQTHQIIIVLGNTEE</sequence>
<protein>
    <recommendedName>
        <fullName evidence="7">LytR family transcriptional regulator</fullName>
    </recommendedName>
</protein>
<evidence type="ECO:0000313" key="5">
    <source>
        <dbReference type="EMBL" id="VDN46911.1"/>
    </source>
</evidence>
<dbReference type="Proteomes" id="UP000279029">
    <property type="component" value="Chromosome"/>
</dbReference>
<proteinExistence type="inferred from homology"/>
<dbReference type="Pfam" id="PF13399">
    <property type="entry name" value="LytR_C"/>
    <property type="match status" value="1"/>
</dbReference>
<keyword evidence="2" id="KW-0812">Transmembrane</keyword>
<dbReference type="NCBIfam" id="TIGR00350">
    <property type="entry name" value="lytR_cpsA_psr"/>
    <property type="match status" value="1"/>
</dbReference>
<evidence type="ECO:0000313" key="6">
    <source>
        <dbReference type="Proteomes" id="UP000279029"/>
    </source>
</evidence>
<feature type="domain" description="LytR/CpsA/Psr regulator C-terminal" evidence="4">
    <location>
        <begin position="357"/>
        <end position="440"/>
    </location>
</feature>
<evidence type="ECO:0000256" key="1">
    <source>
        <dbReference type="ARBA" id="ARBA00006068"/>
    </source>
</evidence>
<accession>A0A3P7PUN2</accession>
<feature type="domain" description="Cell envelope-related transcriptional attenuator" evidence="3">
    <location>
        <begin position="92"/>
        <end position="255"/>
    </location>
</feature>
<organism evidence="5 6">
    <name type="scientific">Petrocella atlantisensis</name>
    <dbReference type="NCBI Taxonomy" id="2173034"/>
    <lineage>
        <taxon>Bacteria</taxon>
        <taxon>Bacillati</taxon>
        <taxon>Bacillota</taxon>
        <taxon>Clostridia</taxon>
        <taxon>Lachnospirales</taxon>
        <taxon>Vallitaleaceae</taxon>
        <taxon>Petrocella</taxon>
    </lineage>
</organism>
<evidence type="ECO:0008006" key="7">
    <source>
        <dbReference type="Google" id="ProtNLM"/>
    </source>
</evidence>
<comment type="similarity">
    <text evidence="1">Belongs to the LytR/CpsA/Psr (LCP) family.</text>
</comment>
<feature type="transmembrane region" description="Helical" evidence="2">
    <location>
        <begin position="15"/>
        <end position="40"/>
    </location>
</feature>
<reference evidence="5 6" key="1">
    <citation type="submission" date="2018-09" db="EMBL/GenBank/DDBJ databases">
        <authorList>
            <person name="Postec A."/>
        </authorList>
    </citation>
    <scope>NUCLEOTIDE SEQUENCE [LARGE SCALE GENOMIC DNA]</scope>
    <source>
        <strain evidence="5">70B-A</strain>
    </source>
</reference>
<gene>
    <name evidence="5" type="ORF">PATL70BA_1037</name>
</gene>
<dbReference type="Gene3D" id="3.30.70.2390">
    <property type="match status" value="1"/>
</dbReference>
<dbReference type="PANTHER" id="PTHR33392:SF6">
    <property type="entry name" value="POLYISOPRENYL-TEICHOIC ACID--PEPTIDOGLYCAN TEICHOIC ACID TRANSFERASE TAGU"/>
    <property type="match status" value="1"/>
</dbReference>
<dbReference type="EMBL" id="LR130778">
    <property type="protein sequence ID" value="VDN46911.1"/>
    <property type="molecule type" value="Genomic_DNA"/>
</dbReference>
<dbReference type="PANTHER" id="PTHR33392">
    <property type="entry name" value="POLYISOPRENYL-TEICHOIC ACID--PEPTIDOGLYCAN TEICHOIC ACID TRANSFERASE TAGU"/>
    <property type="match status" value="1"/>
</dbReference>
<dbReference type="KEGG" id="cbar:PATL70BA_1037"/>
<keyword evidence="2" id="KW-1133">Transmembrane helix</keyword>